<dbReference type="InterPro" id="IPR053350">
    <property type="entry name" value="CV_Inducer"/>
</dbReference>
<dbReference type="AlphaFoldDB" id="A0A835LFF7"/>
<reference evidence="1 2" key="1">
    <citation type="submission" date="2020-10" db="EMBL/GenBank/DDBJ databases">
        <title>The Coptis chinensis genome and diversification of protoberbering-type alkaloids.</title>
        <authorList>
            <person name="Wang B."/>
            <person name="Shu S."/>
            <person name="Song C."/>
            <person name="Liu Y."/>
        </authorList>
    </citation>
    <scope>NUCLEOTIDE SEQUENCE [LARGE SCALE GENOMIC DNA]</scope>
    <source>
        <strain evidence="1">HL-2020</strain>
        <tissue evidence="1">Leaf</tissue>
    </source>
</reference>
<sequence length="146" mass="16161">MYIMASSSTCCLIPPSPTSIAQANSSKPNQFSRHDVKVGSWRKQCFVGMTCMVLASEMMPLLGGDCCAVAEDLQIHVEEPNKKGTKWSDKRACPAWNINSLEIIVPENLPRPSSHRKSESVTFSKLSQSNPRVKIIIRTQGNCFSM</sequence>
<accession>A0A835LFF7</accession>
<protein>
    <submittedName>
        <fullName evidence="1">Uncharacterized protein</fullName>
    </submittedName>
</protein>
<keyword evidence="2" id="KW-1185">Reference proteome</keyword>
<organism evidence="1 2">
    <name type="scientific">Coptis chinensis</name>
    <dbReference type="NCBI Taxonomy" id="261450"/>
    <lineage>
        <taxon>Eukaryota</taxon>
        <taxon>Viridiplantae</taxon>
        <taxon>Streptophyta</taxon>
        <taxon>Embryophyta</taxon>
        <taxon>Tracheophyta</taxon>
        <taxon>Spermatophyta</taxon>
        <taxon>Magnoliopsida</taxon>
        <taxon>Ranunculales</taxon>
        <taxon>Ranunculaceae</taxon>
        <taxon>Coptidoideae</taxon>
        <taxon>Coptis</taxon>
    </lineage>
</organism>
<dbReference type="EMBL" id="JADFTS010000008">
    <property type="protein sequence ID" value="KAF9592735.1"/>
    <property type="molecule type" value="Genomic_DNA"/>
</dbReference>
<dbReference type="Proteomes" id="UP000631114">
    <property type="component" value="Unassembled WGS sequence"/>
</dbReference>
<gene>
    <name evidence="1" type="ORF">IFM89_017305</name>
</gene>
<name>A0A835LFF7_9MAGN</name>
<comment type="caution">
    <text evidence="1">The sequence shown here is derived from an EMBL/GenBank/DDBJ whole genome shotgun (WGS) entry which is preliminary data.</text>
</comment>
<evidence type="ECO:0000313" key="2">
    <source>
        <dbReference type="Proteomes" id="UP000631114"/>
    </source>
</evidence>
<evidence type="ECO:0000313" key="1">
    <source>
        <dbReference type="EMBL" id="KAF9592735.1"/>
    </source>
</evidence>
<proteinExistence type="predicted"/>
<dbReference type="PANTHER" id="PTHR37210:SF2">
    <property type="entry name" value="PROTEIN CHLOROPLAST VESICULATION"/>
    <property type="match status" value="1"/>
</dbReference>
<dbReference type="PANTHER" id="PTHR37210">
    <property type="entry name" value="EXPRESSED PROTEIN"/>
    <property type="match status" value="1"/>
</dbReference>
<dbReference type="OrthoDB" id="1892100at2759"/>